<name>A0A803LRA4_CHEQI</name>
<organism evidence="4 5">
    <name type="scientific">Chenopodium quinoa</name>
    <name type="common">Quinoa</name>
    <dbReference type="NCBI Taxonomy" id="63459"/>
    <lineage>
        <taxon>Eukaryota</taxon>
        <taxon>Viridiplantae</taxon>
        <taxon>Streptophyta</taxon>
        <taxon>Embryophyta</taxon>
        <taxon>Tracheophyta</taxon>
        <taxon>Spermatophyta</taxon>
        <taxon>Magnoliopsida</taxon>
        <taxon>eudicotyledons</taxon>
        <taxon>Gunneridae</taxon>
        <taxon>Pentapetalae</taxon>
        <taxon>Caryophyllales</taxon>
        <taxon>Chenopodiaceae</taxon>
        <taxon>Chenopodioideae</taxon>
        <taxon>Atripliceae</taxon>
        <taxon>Chenopodium</taxon>
    </lineage>
</organism>
<feature type="compositionally biased region" description="Polar residues" evidence="1">
    <location>
        <begin position="602"/>
        <end position="614"/>
    </location>
</feature>
<evidence type="ECO:0000313" key="4">
    <source>
        <dbReference type="EnsemblPlants" id="AUR62017483-RA:cds"/>
    </source>
</evidence>
<feature type="domain" description="DUF659" evidence="2">
    <location>
        <begin position="106"/>
        <end position="258"/>
    </location>
</feature>
<feature type="domain" description="HAT C-terminal dimerisation" evidence="3">
    <location>
        <begin position="463"/>
        <end position="531"/>
    </location>
</feature>
<protein>
    <recommendedName>
        <fullName evidence="6">DUF659 domain-containing protein</fullName>
    </recommendedName>
</protein>
<reference evidence="4" key="1">
    <citation type="journal article" date="2017" name="Nature">
        <title>The genome of Chenopodium quinoa.</title>
        <authorList>
            <person name="Jarvis D.E."/>
            <person name="Ho Y.S."/>
            <person name="Lightfoot D.J."/>
            <person name="Schmoeckel S.M."/>
            <person name="Li B."/>
            <person name="Borm T.J.A."/>
            <person name="Ohyanagi H."/>
            <person name="Mineta K."/>
            <person name="Michell C.T."/>
            <person name="Saber N."/>
            <person name="Kharbatia N.M."/>
            <person name="Rupper R.R."/>
            <person name="Sharp A.R."/>
            <person name="Dally N."/>
            <person name="Boughton B.A."/>
            <person name="Woo Y.H."/>
            <person name="Gao G."/>
            <person name="Schijlen E.G.W.M."/>
            <person name="Guo X."/>
            <person name="Momin A.A."/>
            <person name="Negrao S."/>
            <person name="Al-Babili S."/>
            <person name="Gehring C."/>
            <person name="Roessner U."/>
            <person name="Jung C."/>
            <person name="Murphy K."/>
            <person name="Arold S.T."/>
            <person name="Gojobori T."/>
            <person name="van der Linden C.G."/>
            <person name="van Loo E.N."/>
            <person name="Jellen E.N."/>
            <person name="Maughan P.J."/>
            <person name="Tester M."/>
        </authorList>
    </citation>
    <scope>NUCLEOTIDE SEQUENCE [LARGE SCALE GENOMIC DNA]</scope>
    <source>
        <strain evidence="4">cv. PI 614886</strain>
    </source>
</reference>
<feature type="region of interest" description="Disordered" evidence="1">
    <location>
        <begin position="593"/>
        <end position="614"/>
    </location>
</feature>
<proteinExistence type="predicted"/>
<dbReference type="EnsemblPlants" id="AUR62017483-RA">
    <property type="protein sequence ID" value="AUR62017483-RA:cds"/>
    <property type="gene ID" value="AUR62017483"/>
</dbReference>
<dbReference type="Pfam" id="PF05699">
    <property type="entry name" value="Dimer_Tnp_hAT"/>
    <property type="match status" value="1"/>
</dbReference>
<dbReference type="AlphaFoldDB" id="A0A803LRA4"/>
<evidence type="ECO:0000259" key="2">
    <source>
        <dbReference type="Pfam" id="PF04937"/>
    </source>
</evidence>
<evidence type="ECO:0000256" key="1">
    <source>
        <dbReference type="SAM" id="MobiDB-lite"/>
    </source>
</evidence>
<dbReference type="PANTHER" id="PTHR32166">
    <property type="entry name" value="OSJNBA0013A04.12 PROTEIN"/>
    <property type="match status" value="1"/>
</dbReference>
<evidence type="ECO:0000313" key="5">
    <source>
        <dbReference type="Proteomes" id="UP000596660"/>
    </source>
</evidence>
<dbReference type="Gramene" id="AUR62017483-RA">
    <property type="protein sequence ID" value="AUR62017483-RA:cds"/>
    <property type="gene ID" value="AUR62017483"/>
</dbReference>
<dbReference type="InterPro" id="IPR012337">
    <property type="entry name" value="RNaseH-like_sf"/>
</dbReference>
<accession>A0A803LRA4</accession>
<dbReference type="SUPFAM" id="SSF53098">
    <property type="entry name" value="Ribonuclease H-like"/>
    <property type="match status" value="1"/>
</dbReference>
<dbReference type="OMA" id="RDEDIGW"/>
<keyword evidence="5" id="KW-1185">Reference proteome</keyword>
<evidence type="ECO:0000259" key="3">
    <source>
        <dbReference type="Pfam" id="PF05699"/>
    </source>
</evidence>
<dbReference type="PANTHER" id="PTHR32166:SF122">
    <property type="entry name" value="OS09G0499600 PROTEIN"/>
    <property type="match status" value="1"/>
</dbReference>
<dbReference type="GO" id="GO:0046983">
    <property type="term" value="F:protein dimerization activity"/>
    <property type="evidence" value="ECO:0007669"/>
    <property type="project" value="InterPro"/>
</dbReference>
<sequence length="627" mass="73131">MAPRDEDIGWSFGEPVDGTACEKVSVEVKRDMMGLLMEFKDKKKGKNRMDREFEENLIKSMSRPIDDDEEEDLKLAYAMRQSREQHKFEYYHPRNNYYHEGDVRAPSAYELARVYLPEECKEMKNYINSFEPVWNERGVTIMCDGWSGPTNMHIINFLVYSVRGTVFHKSIDATDVYCRDTNYYYSLMEKVVQEIGEEKVVQIVTDNEASVKAAGKKLMDRFPHLYWTACTAHCLDLLLEDIGKKSSIKSVIERARKVSQFIYKYKWAVDYMKKFTGGRDLTRPGITRFATQFIMLESVVRHKTALQEMFDSSTWVTSRFGQMNDALAVEVRETLSKHPSTEVAKFWEKADEIIKIQEPIIKVLKLVDGDLKPTVGFIYEAMERCKLAIQKNCTYYKNYWKMIDKRWNCQLHTDLHAAGCFLNPQYMYGENDIGNDHELLVGIYMYRDKAESFGNSSAQREIHQMDPAMWWMTYGDSAPELRKIVVRVLSQTTSSSNCERNWSMWSLVHTKTRNRLKYGRLHQIVYLRYNMKLKLRHMRRHGADELKTTYDPINLDYIFDVDDPLNEWLEESKAPLFEGDELSWLDYDDGREGGDGGGGSRTGNTVRCSSSHQIFEQSRQSAGNNLL</sequence>
<dbReference type="Pfam" id="PF04937">
    <property type="entry name" value="DUF659"/>
    <property type="match status" value="1"/>
</dbReference>
<evidence type="ECO:0008006" key="6">
    <source>
        <dbReference type="Google" id="ProtNLM"/>
    </source>
</evidence>
<dbReference type="InterPro" id="IPR007021">
    <property type="entry name" value="DUF659"/>
</dbReference>
<dbReference type="Proteomes" id="UP000596660">
    <property type="component" value="Unplaced"/>
</dbReference>
<dbReference type="InterPro" id="IPR008906">
    <property type="entry name" value="HATC_C_dom"/>
</dbReference>
<reference evidence="4" key="2">
    <citation type="submission" date="2021-03" db="UniProtKB">
        <authorList>
            <consortium name="EnsemblPlants"/>
        </authorList>
    </citation>
    <scope>IDENTIFICATION</scope>
</reference>